<keyword evidence="3 8" id="KW-1134">Transmembrane beta strand</keyword>
<evidence type="ECO:0000256" key="8">
    <source>
        <dbReference type="PROSITE-ProRule" id="PRU01360"/>
    </source>
</evidence>
<sequence length="727" mass="81427">MYIKKLFTLGVLASSICQAAYANNEAQKGLSNETPTVLQEVIVIGKKPHRDISVKDKITTETLTRKQAQVSDTAKLLEDTAGVSLQTGGGVSSLPIVHGLNDNRIKVDVNGMTVNASCPNHMNPPLSYIDRTNIGNITILQGVTPVSMGGDSIGGTISVQSTEPVFAEDGKSFLHTGKASSFYRSNGNAFGGSLSTGIANEHARLDYSGSYTQRGDYNDGAGKTIKSTSYKNENHAIALSFKYENHLLEIRGGLQHIPFEGFPTARMDLTNNDSIFGNVHYKGTFDWGKVDGKLYLENTSHTMNFGSDRHAPEPMPMETRSRSYGYKIQAEIPFGEQDIFRFGNEYHSSLINDFWPPTSTMPSMMGPNNFINLNNATRDRVGTFAELEKYWSEEWKSMLGFRYDRTMTDTGDVLGYNNVVPKRYIQIPDYLQAQKFNSEDHQRNFNLFDVTALMQFTPNQWSLYSFGYARKNRAPSLHELYVWSKSPMPMTMNGWFGDGNGYVGNINLKPETAHNITFTANYYDPNSNAWNIKITPYFSYVENFIDVDRCASCQQPNNGFYYLQFANHDARLWGVDVSAKADLFKDKTFGQFSTHSIMSYVRGERMDGGNLYHMMPFNVKLSLDHTLAGWKSAFEVQFIDAKTNVQAIRNELTTASYILLNAKTGYQWENISIDVGLDNILNKQYYYPLSGVYIGDQAAMTLSSSNANTQNLPGLGRSVYVGMTFSY</sequence>
<dbReference type="EMBL" id="QJPH01000453">
    <property type="protein sequence ID" value="PZN73598.1"/>
    <property type="molecule type" value="Genomic_DNA"/>
</dbReference>
<gene>
    <name evidence="13" type="ORF">DM484_22395</name>
</gene>
<evidence type="ECO:0000259" key="11">
    <source>
        <dbReference type="Pfam" id="PF00593"/>
    </source>
</evidence>
<dbReference type="InterPro" id="IPR000531">
    <property type="entry name" value="Beta-barrel_TonB"/>
</dbReference>
<dbReference type="GO" id="GO:0015344">
    <property type="term" value="F:siderophore uptake transmembrane transporter activity"/>
    <property type="evidence" value="ECO:0007669"/>
    <property type="project" value="TreeGrafter"/>
</dbReference>
<evidence type="ECO:0000256" key="2">
    <source>
        <dbReference type="ARBA" id="ARBA00022448"/>
    </source>
</evidence>
<evidence type="ECO:0000313" key="13">
    <source>
        <dbReference type="EMBL" id="PZN73598.1"/>
    </source>
</evidence>
<keyword evidence="2 8" id="KW-0813">Transport</keyword>
<keyword evidence="7 8" id="KW-0998">Cell outer membrane</keyword>
<dbReference type="PANTHER" id="PTHR30069">
    <property type="entry name" value="TONB-DEPENDENT OUTER MEMBRANE RECEPTOR"/>
    <property type="match status" value="1"/>
</dbReference>
<dbReference type="Proteomes" id="UP000249396">
    <property type="component" value="Unassembled WGS sequence"/>
</dbReference>
<comment type="subcellular location">
    <subcellularLocation>
        <location evidence="1 8">Cell outer membrane</location>
        <topology evidence="1 8">Multi-pass membrane protein</topology>
    </subcellularLocation>
</comment>
<evidence type="ECO:0000256" key="9">
    <source>
        <dbReference type="RuleBase" id="RU003357"/>
    </source>
</evidence>
<dbReference type="SUPFAM" id="SSF56935">
    <property type="entry name" value="Porins"/>
    <property type="match status" value="1"/>
</dbReference>
<keyword evidence="5 9" id="KW-0798">TonB box</keyword>
<comment type="caution">
    <text evidence="13">The sequence shown here is derived from an EMBL/GenBank/DDBJ whole genome shotgun (WGS) entry which is preliminary data.</text>
</comment>
<dbReference type="Pfam" id="PF07715">
    <property type="entry name" value="Plug"/>
    <property type="match status" value="1"/>
</dbReference>
<dbReference type="Pfam" id="PF00593">
    <property type="entry name" value="TonB_dep_Rec_b-barrel"/>
    <property type="match status" value="1"/>
</dbReference>
<keyword evidence="13" id="KW-0675">Receptor</keyword>
<dbReference type="GO" id="GO:0009279">
    <property type="term" value="C:cell outer membrane"/>
    <property type="evidence" value="ECO:0007669"/>
    <property type="project" value="UniProtKB-SubCell"/>
</dbReference>
<protein>
    <submittedName>
        <fullName evidence="13">TonB-dependent receptor</fullName>
    </submittedName>
</protein>
<dbReference type="InterPro" id="IPR036942">
    <property type="entry name" value="Beta-barrel_TonB_sf"/>
</dbReference>
<evidence type="ECO:0000256" key="7">
    <source>
        <dbReference type="ARBA" id="ARBA00023237"/>
    </source>
</evidence>
<feature type="domain" description="TonB-dependent receptor-like beta-barrel" evidence="11">
    <location>
        <begin position="209"/>
        <end position="680"/>
    </location>
</feature>
<dbReference type="InterPro" id="IPR039426">
    <property type="entry name" value="TonB-dep_rcpt-like"/>
</dbReference>
<evidence type="ECO:0000256" key="1">
    <source>
        <dbReference type="ARBA" id="ARBA00004571"/>
    </source>
</evidence>
<keyword evidence="6 8" id="KW-0472">Membrane</keyword>
<dbReference type="InterPro" id="IPR012910">
    <property type="entry name" value="Plug_dom"/>
</dbReference>
<organism evidence="13 14">
    <name type="scientific">Candidatus Methylumidiphilus alinenensis</name>
    <dbReference type="NCBI Taxonomy" id="2202197"/>
    <lineage>
        <taxon>Bacteria</taxon>
        <taxon>Pseudomonadati</taxon>
        <taxon>Pseudomonadota</taxon>
        <taxon>Gammaproteobacteria</taxon>
        <taxon>Methylococcales</taxon>
        <taxon>Candidatus Methylumidiphilus</taxon>
    </lineage>
</organism>
<reference evidence="13 14" key="1">
    <citation type="journal article" date="2018" name="Aquat. Microb. Ecol.">
        <title>Gammaproteobacterial methanotrophs dominate.</title>
        <authorList>
            <person name="Rissanen A.J."/>
            <person name="Saarenheimo J."/>
            <person name="Tiirola M."/>
            <person name="Peura S."/>
            <person name="Aalto S.L."/>
            <person name="Karvinen A."/>
            <person name="Nykanen H."/>
        </authorList>
    </citation>
    <scope>NUCLEOTIDE SEQUENCE [LARGE SCALE GENOMIC DNA]</scope>
    <source>
        <strain evidence="13">AMbin10</strain>
    </source>
</reference>
<dbReference type="Gene3D" id="2.40.170.20">
    <property type="entry name" value="TonB-dependent receptor, beta-barrel domain"/>
    <property type="match status" value="1"/>
</dbReference>
<dbReference type="GO" id="GO:0044718">
    <property type="term" value="P:siderophore transmembrane transport"/>
    <property type="evidence" value="ECO:0007669"/>
    <property type="project" value="TreeGrafter"/>
</dbReference>
<proteinExistence type="inferred from homology"/>
<dbReference type="Gene3D" id="2.170.130.10">
    <property type="entry name" value="TonB-dependent receptor, plug domain"/>
    <property type="match status" value="1"/>
</dbReference>
<dbReference type="PROSITE" id="PS52016">
    <property type="entry name" value="TONB_DEPENDENT_REC_3"/>
    <property type="match status" value="1"/>
</dbReference>
<dbReference type="PANTHER" id="PTHR30069:SF49">
    <property type="entry name" value="OUTER MEMBRANE PROTEIN C"/>
    <property type="match status" value="1"/>
</dbReference>
<evidence type="ECO:0000256" key="6">
    <source>
        <dbReference type="ARBA" id="ARBA00023136"/>
    </source>
</evidence>
<dbReference type="InterPro" id="IPR037066">
    <property type="entry name" value="Plug_dom_sf"/>
</dbReference>
<evidence type="ECO:0000256" key="5">
    <source>
        <dbReference type="ARBA" id="ARBA00023077"/>
    </source>
</evidence>
<evidence type="ECO:0000313" key="14">
    <source>
        <dbReference type="Proteomes" id="UP000249396"/>
    </source>
</evidence>
<evidence type="ECO:0000259" key="12">
    <source>
        <dbReference type="Pfam" id="PF07715"/>
    </source>
</evidence>
<evidence type="ECO:0000256" key="3">
    <source>
        <dbReference type="ARBA" id="ARBA00022452"/>
    </source>
</evidence>
<keyword evidence="10" id="KW-0732">Signal</keyword>
<feature type="chain" id="PRO_5016081750" evidence="10">
    <location>
        <begin position="20"/>
        <end position="727"/>
    </location>
</feature>
<feature type="domain" description="TonB-dependent receptor plug" evidence="12">
    <location>
        <begin position="58"/>
        <end position="156"/>
    </location>
</feature>
<name>A0A2W4R0A5_9GAMM</name>
<comment type="similarity">
    <text evidence="8 9">Belongs to the TonB-dependent receptor family.</text>
</comment>
<dbReference type="AlphaFoldDB" id="A0A2W4R0A5"/>
<evidence type="ECO:0000256" key="4">
    <source>
        <dbReference type="ARBA" id="ARBA00022692"/>
    </source>
</evidence>
<evidence type="ECO:0000256" key="10">
    <source>
        <dbReference type="SAM" id="SignalP"/>
    </source>
</evidence>
<accession>A0A2W4R0A5</accession>
<feature type="signal peptide" evidence="10">
    <location>
        <begin position="1"/>
        <end position="19"/>
    </location>
</feature>
<keyword evidence="4 8" id="KW-0812">Transmembrane</keyword>